<dbReference type="Pfam" id="PF16859">
    <property type="entry name" value="TetR_C_11"/>
    <property type="match status" value="1"/>
</dbReference>
<evidence type="ECO:0000259" key="6">
    <source>
        <dbReference type="PROSITE" id="PS50977"/>
    </source>
</evidence>
<comment type="caution">
    <text evidence="7">The sequence shown here is derived from an EMBL/GenBank/DDBJ whole genome shotgun (WGS) entry which is preliminary data.</text>
</comment>
<evidence type="ECO:0000256" key="2">
    <source>
        <dbReference type="ARBA" id="ARBA00023125"/>
    </source>
</evidence>
<dbReference type="Gene3D" id="1.10.10.60">
    <property type="entry name" value="Homeodomain-like"/>
    <property type="match status" value="1"/>
</dbReference>
<dbReference type="RefSeq" id="WP_351955322.1">
    <property type="nucleotide sequence ID" value="NZ_JBEOZH010000017.1"/>
</dbReference>
<dbReference type="PANTHER" id="PTHR30055:SF149">
    <property type="entry name" value="TETR-FAMILY TRANSCRIPTIONAL REGULATOR"/>
    <property type="match status" value="1"/>
</dbReference>
<dbReference type="PROSITE" id="PS50977">
    <property type="entry name" value="HTH_TETR_2"/>
    <property type="match status" value="1"/>
</dbReference>
<evidence type="ECO:0000256" key="1">
    <source>
        <dbReference type="ARBA" id="ARBA00023015"/>
    </source>
</evidence>
<keyword evidence="8" id="KW-1185">Reference proteome</keyword>
<dbReference type="EMBL" id="JBEOZM010000002">
    <property type="protein sequence ID" value="MER6266641.1"/>
    <property type="molecule type" value="Genomic_DNA"/>
</dbReference>
<dbReference type="Proteomes" id="UP001490365">
    <property type="component" value="Unassembled WGS sequence"/>
</dbReference>
<dbReference type="SUPFAM" id="SSF48498">
    <property type="entry name" value="Tetracyclin repressor-like, C-terminal domain"/>
    <property type="match status" value="1"/>
</dbReference>
<evidence type="ECO:0000256" key="3">
    <source>
        <dbReference type="ARBA" id="ARBA00023163"/>
    </source>
</evidence>
<accession>A0ABV1T9F8</accession>
<evidence type="ECO:0000313" key="7">
    <source>
        <dbReference type="EMBL" id="MER6266641.1"/>
    </source>
</evidence>
<dbReference type="SUPFAM" id="SSF46689">
    <property type="entry name" value="Homeodomain-like"/>
    <property type="match status" value="1"/>
</dbReference>
<dbReference type="InterPro" id="IPR050109">
    <property type="entry name" value="HTH-type_TetR-like_transc_reg"/>
</dbReference>
<dbReference type="InterPro" id="IPR001647">
    <property type="entry name" value="HTH_TetR"/>
</dbReference>
<dbReference type="PANTHER" id="PTHR30055">
    <property type="entry name" value="HTH-TYPE TRANSCRIPTIONAL REGULATOR RUTR"/>
    <property type="match status" value="1"/>
</dbReference>
<evidence type="ECO:0000256" key="5">
    <source>
        <dbReference type="SAM" id="MobiDB-lite"/>
    </source>
</evidence>
<feature type="domain" description="HTH tetR-type" evidence="6">
    <location>
        <begin position="19"/>
        <end position="79"/>
    </location>
</feature>
<feature type="DNA-binding region" description="H-T-H motif" evidence="4">
    <location>
        <begin position="42"/>
        <end position="61"/>
    </location>
</feature>
<dbReference type="Pfam" id="PF00440">
    <property type="entry name" value="TetR_N"/>
    <property type="match status" value="1"/>
</dbReference>
<protein>
    <submittedName>
        <fullName evidence="7">TetR/AcrR family transcriptional regulator</fullName>
    </submittedName>
</protein>
<feature type="region of interest" description="Disordered" evidence="5">
    <location>
        <begin position="1"/>
        <end position="20"/>
    </location>
</feature>
<proteinExistence type="predicted"/>
<evidence type="ECO:0000313" key="8">
    <source>
        <dbReference type="Proteomes" id="UP001490365"/>
    </source>
</evidence>
<sequence>MTATDQATAPRTRRSRITPEREEELYATVLDLLREVGYEALTMDAVATRTHCSKATLYRQWSGKPELVAEALRRTKGKVVGDIDTGSLRGDLRAVIEQLDDEQLHREAALVRGLIHAVHAHPDLLRALQDLIVDPDPAGLAAILRRAVARGEVRADCPALQYVPYVLIGALVARPLVANRPPDRAFLLHYLDSVVMPSLTT</sequence>
<gene>
    <name evidence="7" type="ORF">ABT211_04970</name>
</gene>
<organism evidence="7 8">
    <name type="scientific">Streptomyces sp. 900105755</name>
    <dbReference type="NCBI Taxonomy" id="3154389"/>
    <lineage>
        <taxon>Bacteria</taxon>
        <taxon>Bacillati</taxon>
        <taxon>Actinomycetota</taxon>
        <taxon>Actinomycetes</taxon>
        <taxon>Kitasatosporales</taxon>
        <taxon>Streptomycetaceae</taxon>
        <taxon>Streptomyces</taxon>
    </lineage>
</organism>
<reference evidence="7 8" key="1">
    <citation type="submission" date="2024-06" db="EMBL/GenBank/DDBJ databases">
        <title>The Natural Products Discovery Center: Release of the First 8490 Sequenced Strains for Exploring Actinobacteria Biosynthetic Diversity.</title>
        <authorList>
            <person name="Kalkreuter E."/>
            <person name="Kautsar S.A."/>
            <person name="Yang D."/>
            <person name="Bader C.D."/>
            <person name="Teijaro C.N."/>
            <person name="Fluegel L."/>
            <person name="Davis C.M."/>
            <person name="Simpson J.R."/>
            <person name="Lauterbach L."/>
            <person name="Steele A.D."/>
            <person name="Gui C."/>
            <person name="Meng S."/>
            <person name="Li G."/>
            <person name="Viehrig K."/>
            <person name="Ye F."/>
            <person name="Su P."/>
            <person name="Kiefer A.F."/>
            <person name="Nichols A."/>
            <person name="Cepeda A.J."/>
            <person name="Yan W."/>
            <person name="Fan B."/>
            <person name="Jiang Y."/>
            <person name="Adhikari A."/>
            <person name="Zheng C.-J."/>
            <person name="Schuster L."/>
            <person name="Cowan T.M."/>
            <person name="Smanski M.J."/>
            <person name="Chevrette M.G."/>
            <person name="De Carvalho L.P.S."/>
            <person name="Shen B."/>
        </authorList>
    </citation>
    <scope>NUCLEOTIDE SEQUENCE [LARGE SCALE GENOMIC DNA]</scope>
    <source>
        <strain evidence="7 8">NPDC001694</strain>
    </source>
</reference>
<dbReference type="Gene3D" id="1.10.357.10">
    <property type="entry name" value="Tetracycline Repressor, domain 2"/>
    <property type="match status" value="1"/>
</dbReference>
<keyword evidence="1" id="KW-0805">Transcription regulation</keyword>
<keyword evidence="3" id="KW-0804">Transcription</keyword>
<name>A0ABV1T9F8_9ACTN</name>
<evidence type="ECO:0000256" key="4">
    <source>
        <dbReference type="PROSITE-ProRule" id="PRU00335"/>
    </source>
</evidence>
<keyword evidence="2 4" id="KW-0238">DNA-binding</keyword>
<dbReference type="InterPro" id="IPR036271">
    <property type="entry name" value="Tet_transcr_reg_TetR-rel_C_sf"/>
</dbReference>
<dbReference type="InterPro" id="IPR009057">
    <property type="entry name" value="Homeodomain-like_sf"/>
</dbReference>
<dbReference type="InterPro" id="IPR011075">
    <property type="entry name" value="TetR_C"/>
</dbReference>